<sequence length="71" mass="8073">QSYMMSSNSDIKRDFLLLGLMADGINLREFVISCVERGAHWSSCFVAETHLVCTGVQRWWRVNLSAAVPLR</sequence>
<accession>A0A1A8EKX5</accession>
<reference evidence="1" key="1">
    <citation type="submission" date="2016-05" db="EMBL/GenBank/DDBJ databases">
        <authorList>
            <person name="Lavstsen T."/>
            <person name="Jespersen J.S."/>
        </authorList>
    </citation>
    <scope>NUCLEOTIDE SEQUENCE</scope>
    <source>
        <tissue evidence="1">Brain</tissue>
    </source>
</reference>
<dbReference type="AlphaFoldDB" id="A0A1A8EKX5"/>
<protein>
    <submittedName>
        <fullName evidence="1">Uncharacterized protein</fullName>
    </submittedName>
</protein>
<reference evidence="1" key="2">
    <citation type="submission" date="2016-06" db="EMBL/GenBank/DDBJ databases">
        <title>The genome of a short-lived fish provides insights into sex chromosome evolution and the genetic control of aging.</title>
        <authorList>
            <person name="Reichwald K."/>
            <person name="Felder M."/>
            <person name="Petzold A."/>
            <person name="Koch P."/>
            <person name="Groth M."/>
            <person name="Platzer M."/>
        </authorList>
    </citation>
    <scope>NUCLEOTIDE SEQUENCE</scope>
    <source>
        <tissue evidence="1">Brain</tissue>
    </source>
</reference>
<feature type="non-terminal residue" evidence="1">
    <location>
        <position position="71"/>
    </location>
</feature>
<dbReference type="EMBL" id="HAEB01001010">
    <property type="protein sequence ID" value="SBQ47485.1"/>
    <property type="molecule type" value="Transcribed_RNA"/>
</dbReference>
<name>A0A1A8EKX5_9TELE</name>
<gene>
    <name evidence="1" type="primary">Nfu_g_1_012874</name>
</gene>
<organism evidence="1">
    <name type="scientific">Nothobranchius korthausae</name>
    <dbReference type="NCBI Taxonomy" id="1143690"/>
    <lineage>
        <taxon>Eukaryota</taxon>
        <taxon>Metazoa</taxon>
        <taxon>Chordata</taxon>
        <taxon>Craniata</taxon>
        <taxon>Vertebrata</taxon>
        <taxon>Euteleostomi</taxon>
        <taxon>Actinopterygii</taxon>
        <taxon>Neopterygii</taxon>
        <taxon>Teleostei</taxon>
        <taxon>Neoteleostei</taxon>
        <taxon>Acanthomorphata</taxon>
        <taxon>Ovalentaria</taxon>
        <taxon>Atherinomorphae</taxon>
        <taxon>Cyprinodontiformes</taxon>
        <taxon>Nothobranchiidae</taxon>
        <taxon>Nothobranchius</taxon>
    </lineage>
</organism>
<feature type="non-terminal residue" evidence="1">
    <location>
        <position position="1"/>
    </location>
</feature>
<proteinExistence type="predicted"/>
<evidence type="ECO:0000313" key="1">
    <source>
        <dbReference type="EMBL" id="SBQ47485.1"/>
    </source>
</evidence>